<dbReference type="RefSeq" id="WP_039634266.1">
    <property type="nucleotide sequence ID" value="NZ_AYSO01000018.1"/>
</dbReference>
<feature type="transmembrane region" description="Helical" evidence="10">
    <location>
        <begin position="15"/>
        <end position="35"/>
    </location>
</feature>
<evidence type="ECO:0000256" key="7">
    <source>
        <dbReference type="ARBA" id="ARBA00022989"/>
    </source>
</evidence>
<dbReference type="CDD" id="cd13143">
    <property type="entry name" value="MATE_MepA_like"/>
    <property type="match status" value="1"/>
</dbReference>
<evidence type="ECO:0000256" key="4">
    <source>
        <dbReference type="ARBA" id="ARBA00022448"/>
    </source>
</evidence>
<comment type="similarity">
    <text evidence="2">Belongs to the multi antimicrobial extrusion (MATE) (TC 2.A.66.1) family. MepA subfamily.</text>
</comment>
<reference evidence="11 12" key="1">
    <citation type="journal article" date="2015" name="Infect. Genet. Evol.">
        <title>Genomic sequences of six botulinum neurotoxin-producing strains representing three clostridial species illustrate the mobility and diversity of botulinum neurotoxin genes.</title>
        <authorList>
            <person name="Smith T.J."/>
            <person name="Hill K.K."/>
            <person name="Xie G."/>
            <person name="Foley B.T."/>
            <person name="Williamson C.H."/>
            <person name="Foster J.T."/>
            <person name="Johnson S.L."/>
            <person name="Chertkov O."/>
            <person name="Teshima H."/>
            <person name="Gibbons H.S."/>
            <person name="Johnsky L.A."/>
            <person name="Karavis M.A."/>
            <person name="Smith L.A."/>
        </authorList>
    </citation>
    <scope>NUCLEOTIDE SEQUENCE [LARGE SCALE GENOMIC DNA]</scope>
    <source>
        <strain evidence="11 12">CDC 2741</strain>
    </source>
</reference>
<keyword evidence="7 10" id="KW-1133">Transmembrane helix</keyword>
<dbReference type="PIRSF" id="PIRSF006603">
    <property type="entry name" value="DinF"/>
    <property type="match status" value="1"/>
</dbReference>
<sequence length="465" mass="50365">MDKSTQLGKESIGKLLLKFSIPAIIGMLVNAFYNIVDRIFIGRGVGEIALSGVTITFPVSTIIMAFGMLIGIGAAALISIRLGQQKKDEAEKILGNAFTLIVIIMILLIVVSLIFLEPMLKIFGASDVTLPYAKDYGYIILLGGILQNLGFGLNGIIRSEGNPKVAMLTMLIGAITNMVLDPIFIFTFGLGVKGAAIATVIGQGLSAVWVVFYFTKGKSVLKLKISNMKLDMKVIKETFSIGMAPFFMQLAASLVTVISNNVLATYGGDVAVGAMGVISSVSMVILMPIFGINQGSQPIIGYNYGAKSYDRVKKALKYAIIAATTITIIGFLSIQLFAPQIIKLFNKNPQLVSIGTKGLKTFMFMLPVIGFQIVSTNYFQAVGKAKVAMFLSLCRQVITLIPLLLIIPPIFELNGVWYCGPISDFISSLITAIFLMREMKHINKLSKEKVTSYEMDAEVAVDNIE</sequence>
<evidence type="ECO:0000313" key="12">
    <source>
        <dbReference type="Proteomes" id="UP000031366"/>
    </source>
</evidence>
<dbReference type="PANTHER" id="PTHR43823:SF3">
    <property type="entry name" value="MULTIDRUG EXPORT PROTEIN MEPA"/>
    <property type="match status" value="1"/>
</dbReference>
<feature type="transmembrane region" description="Helical" evidence="10">
    <location>
        <begin position="415"/>
        <end position="436"/>
    </location>
</feature>
<dbReference type="NCBIfam" id="TIGR00797">
    <property type="entry name" value="matE"/>
    <property type="match status" value="1"/>
</dbReference>
<dbReference type="InterPro" id="IPR045070">
    <property type="entry name" value="MATE_MepA-like"/>
</dbReference>
<evidence type="ECO:0000256" key="8">
    <source>
        <dbReference type="ARBA" id="ARBA00023136"/>
    </source>
</evidence>
<keyword evidence="4" id="KW-0813">Transport</keyword>
<feature type="transmembrane region" description="Helical" evidence="10">
    <location>
        <begin position="362"/>
        <end position="380"/>
    </location>
</feature>
<evidence type="ECO:0000313" key="11">
    <source>
        <dbReference type="EMBL" id="KIE45830.1"/>
    </source>
</evidence>
<dbReference type="AlphaFoldDB" id="A0A0C1UEN2"/>
<name>A0A0C1UEN2_9CLOT</name>
<feature type="transmembrane region" description="Helical" evidence="10">
    <location>
        <begin position="136"/>
        <end position="153"/>
    </location>
</feature>
<organism evidence="11 12">
    <name type="scientific">Clostridium argentinense CDC 2741</name>
    <dbReference type="NCBI Taxonomy" id="1418104"/>
    <lineage>
        <taxon>Bacteria</taxon>
        <taxon>Bacillati</taxon>
        <taxon>Bacillota</taxon>
        <taxon>Clostridia</taxon>
        <taxon>Eubacteriales</taxon>
        <taxon>Clostridiaceae</taxon>
        <taxon>Clostridium</taxon>
    </lineage>
</organism>
<feature type="transmembrane region" description="Helical" evidence="10">
    <location>
        <begin position="94"/>
        <end position="116"/>
    </location>
</feature>
<feature type="transmembrane region" description="Helical" evidence="10">
    <location>
        <begin position="318"/>
        <end position="342"/>
    </location>
</feature>
<proteinExistence type="inferred from homology"/>
<feature type="transmembrane region" description="Helical" evidence="10">
    <location>
        <begin position="270"/>
        <end position="290"/>
    </location>
</feature>
<dbReference type="PANTHER" id="PTHR43823">
    <property type="entry name" value="SPORULATION PROTEIN YKVU"/>
    <property type="match status" value="1"/>
</dbReference>
<evidence type="ECO:0000256" key="2">
    <source>
        <dbReference type="ARBA" id="ARBA00008417"/>
    </source>
</evidence>
<feature type="transmembrane region" description="Helical" evidence="10">
    <location>
        <begin position="165"/>
        <end position="188"/>
    </location>
</feature>
<evidence type="ECO:0000256" key="10">
    <source>
        <dbReference type="SAM" id="Phobius"/>
    </source>
</evidence>
<dbReference type="GO" id="GO:0015297">
    <property type="term" value="F:antiporter activity"/>
    <property type="evidence" value="ECO:0007669"/>
    <property type="project" value="InterPro"/>
</dbReference>
<dbReference type="GO" id="GO:0046677">
    <property type="term" value="P:response to antibiotic"/>
    <property type="evidence" value="ECO:0007669"/>
    <property type="project" value="UniProtKB-KW"/>
</dbReference>
<gene>
    <name evidence="11" type="ORF">U732_2103</name>
</gene>
<evidence type="ECO:0000256" key="5">
    <source>
        <dbReference type="ARBA" id="ARBA00022475"/>
    </source>
</evidence>
<dbReference type="GO" id="GO:0042910">
    <property type="term" value="F:xenobiotic transmembrane transporter activity"/>
    <property type="evidence" value="ECO:0007669"/>
    <property type="project" value="InterPro"/>
</dbReference>
<feature type="transmembrane region" description="Helical" evidence="10">
    <location>
        <begin position="234"/>
        <end position="258"/>
    </location>
</feature>
<evidence type="ECO:0000256" key="9">
    <source>
        <dbReference type="ARBA" id="ARBA00023251"/>
    </source>
</evidence>
<dbReference type="EMBL" id="AYSO01000018">
    <property type="protein sequence ID" value="KIE45830.1"/>
    <property type="molecule type" value="Genomic_DNA"/>
</dbReference>
<comment type="subcellular location">
    <subcellularLocation>
        <location evidence="1">Cell membrane</location>
        <topology evidence="1">Multi-pass membrane protein</topology>
    </subcellularLocation>
</comment>
<dbReference type="Pfam" id="PF01554">
    <property type="entry name" value="MatE"/>
    <property type="match status" value="2"/>
</dbReference>
<dbReference type="InterPro" id="IPR051327">
    <property type="entry name" value="MATE_MepA_subfamily"/>
</dbReference>
<comment type="caution">
    <text evidence="11">The sequence shown here is derived from an EMBL/GenBank/DDBJ whole genome shotgun (WGS) entry which is preliminary data.</text>
</comment>
<evidence type="ECO:0000256" key="3">
    <source>
        <dbReference type="ARBA" id="ARBA00022106"/>
    </source>
</evidence>
<dbReference type="Proteomes" id="UP000031366">
    <property type="component" value="Unassembled WGS sequence"/>
</dbReference>
<protein>
    <recommendedName>
        <fullName evidence="3">Multidrug export protein MepA</fullName>
    </recommendedName>
</protein>
<dbReference type="GO" id="GO:0005886">
    <property type="term" value="C:plasma membrane"/>
    <property type="evidence" value="ECO:0007669"/>
    <property type="project" value="UniProtKB-SubCell"/>
</dbReference>
<keyword evidence="6 10" id="KW-0812">Transmembrane</keyword>
<evidence type="ECO:0000256" key="1">
    <source>
        <dbReference type="ARBA" id="ARBA00004651"/>
    </source>
</evidence>
<feature type="transmembrane region" description="Helical" evidence="10">
    <location>
        <begin position="387"/>
        <end position="409"/>
    </location>
</feature>
<evidence type="ECO:0000256" key="6">
    <source>
        <dbReference type="ARBA" id="ARBA00022692"/>
    </source>
</evidence>
<dbReference type="InterPro" id="IPR002528">
    <property type="entry name" value="MATE_fam"/>
</dbReference>
<accession>A0A0C1UEN2</accession>
<feature type="transmembrane region" description="Helical" evidence="10">
    <location>
        <begin position="55"/>
        <end position="82"/>
    </location>
</feature>
<dbReference type="OrthoDB" id="9811110at2"/>
<feature type="transmembrane region" description="Helical" evidence="10">
    <location>
        <begin position="194"/>
        <end position="214"/>
    </location>
</feature>
<keyword evidence="5" id="KW-1003">Cell membrane</keyword>
<keyword evidence="12" id="KW-1185">Reference proteome</keyword>
<keyword evidence="8 10" id="KW-0472">Membrane</keyword>
<keyword evidence="9" id="KW-0046">Antibiotic resistance</keyword>
<dbReference type="InterPro" id="IPR048279">
    <property type="entry name" value="MdtK-like"/>
</dbReference>